<reference evidence="9 10" key="1">
    <citation type="submission" date="2018-11" db="EMBL/GenBank/DDBJ databases">
        <title>Sequencing the genomes of 1000 actinobacteria strains.</title>
        <authorList>
            <person name="Klenk H.-P."/>
        </authorList>
    </citation>
    <scope>NUCLEOTIDE SEQUENCE [LARGE SCALE GENOMIC DNA]</scope>
    <source>
        <strain evidence="9 10">DSM 44231</strain>
    </source>
</reference>
<feature type="region of interest" description="Disordered" evidence="6">
    <location>
        <begin position="93"/>
        <end position="125"/>
    </location>
</feature>
<comment type="caution">
    <text evidence="9">The sequence shown here is derived from an EMBL/GenBank/DDBJ whole genome shotgun (WGS) entry which is preliminary data.</text>
</comment>
<feature type="domain" description="Response regulatory" evidence="8">
    <location>
        <begin position="4"/>
        <end position="167"/>
    </location>
</feature>
<dbReference type="InterPro" id="IPR000792">
    <property type="entry name" value="Tscrpt_reg_LuxR_C"/>
</dbReference>
<dbReference type="RefSeq" id="WP_211348150.1">
    <property type="nucleotide sequence ID" value="NZ_RJKM01000001.1"/>
</dbReference>
<evidence type="ECO:0000259" key="8">
    <source>
        <dbReference type="PROSITE" id="PS50110"/>
    </source>
</evidence>
<evidence type="ECO:0000256" key="6">
    <source>
        <dbReference type="SAM" id="MobiDB-lite"/>
    </source>
</evidence>
<feature type="domain" description="HTH luxR-type" evidence="7">
    <location>
        <begin position="195"/>
        <end position="260"/>
    </location>
</feature>
<name>A0A3N1H3C4_9PSEU</name>
<keyword evidence="3 9" id="KW-0238">DNA-binding</keyword>
<dbReference type="Pfam" id="PF00196">
    <property type="entry name" value="GerE"/>
    <property type="match status" value="1"/>
</dbReference>
<dbReference type="PROSITE" id="PS50043">
    <property type="entry name" value="HTH_LUXR_2"/>
    <property type="match status" value="1"/>
</dbReference>
<evidence type="ECO:0000256" key="2">
    <source>
        <dbReference type="ARBA" id="ARBA00023015"/>
    </source>
</evidence>
<dbReference type="InterPro" id="IPR039420">
    <property type="entry name" value="WalR-like"/>
</dbReference>
<dbReference type="PANTHER" id="PTHR43214:SF24">
    <property type="entry name" value="TRANSCRIPTIONAL REGULATORY PROTEIN NARL-RELATED"/>
    <property type="match status" value="1"/>
</dbReference>
<keyword evidence="1 5" id="KW-0597">Phosphoprotein</keyword>
<dbReference type="AlphaFoldDB" id="A0A3N1H3C4"/>
<keyword evidence="4" id="KW-0804">Transcription</keyword>
<keyword evidence="2" id="KW-0805">Transcription regulation</keyword>
<evidence type="ECO:0000256" key="3">
    <source>
        <dbReference type="ARBA" id="ARBA00023125"/>
    </source>
</evidence>
<dbReference type="CDD" id="cd06170">
    <property type="entry name" value="LuxR_C_like"/>
    <property type="match status" value="1"/>
</dbReference>
<evidence type="ECO:0000259" key="7">
    <source>
        <dbReference type="PROSITE" id="PS50043"/>
    </source>
</evidence>
<dbReference type="GO" id="GO:0006355">
    <property type="term" value="P:regulation of DNA-templated transcription"/>
    <property type="evidence" value="ECO:0007669"/>
    <property type="project" value="InterPro"/>
</dbReference>
<dbReference type="InterPro" id="IPR011006">
    <property type="entry name" value="CheY-like_superfamily"/>
</dbReference>
<organism evidence="9 10">
    <name type="scientific">Saccharothrix texasensis</name>
    <dbReference type="NCBI Taxonomy" id="103734"/>
    <lineage>
        <taxon>Bacteria</taxon>
        <taxon>Bacillati</taxon>
        <taxon>Actinomycetota</taxon>
        <taxon>Actinomycetes</taxon>
        <taxon>Pseudonocardiales</taxon>
        <taxon>Pseudonocardiaceae</taxon>
        <taxon>Saccharothrix</taxon>
    </lineage>
</organism>
<keyword evidence="10" id="KW-1185">Reference proteome</keyword>
<sequence>MTIRVLIADDQALIRAGLVALFTAAPGFEVVGEAVDGGQAVALAAQTSPDVILMDIRMPVLDGIDATRQILAAHRDAVDRDAVDRDAVDRDAVDRDAADRDAADRDADDRSTGRDRQPAREDPPRVVVLTTFDLPEYVYTALSEGASGFLVKDTPPERIISAVRTIAAGDILVAPHITHRLIETYAQHHRATAVGAPQLAALTARETEVLRLVGNGLTNGQIAQRLVLSEATVKTHVKRMMGKLALSSRAQAVVVAYESGLIVPTGNRDRPR</sequence>
<feature type="compositionally biased region" description="Basic and acidic residues" evidence="6">
    <location>
        <begin position="93"/>
        <end position="124"/>
    </location>
</feature>
<dbReference type="InterPro" id="IPR058245">
    <property type="entry name" value="NreC/VraR/RcsB-like_REC"/>
</dbReference>
<evidence type="ECO:0000256" key="5">
    <source>
        <dbReference type="PROSITE-ProRule" id="PRU00169"/>
    </source>
</evidence>
<dbReference type="SMART" id="SM00448">
    <property type="entry name" value="REC"/>
    <property type="match status" value="1"/>
</dbReference>
<evidence type="ECO:0000313" key="10">
    <source>
        <dbReference type="Proteomes" id="UP000268727"/>
    </source>
</evidence>
<dbReference type="Pfam" id="PF00072">
    <property type="entry name" value="Response_reg"/>
    <property type="match status" value="1"/>
</dbReference>
<dbReference type="EMBL" id="RJKM01000001">
    <property type="protein sequence ID" value="ROP37013.1"/>
    <property type="molecule type" value="Genomic_DNA"/>
</dbReference>
<dbReference type="Gene3D" id="3.40.50.2300">
    <property type="match status" value="2"/>
</dbReference>
<dbReference type="SMART" id="SM00421">
    <property type="entry name" value="HTH_LUXR"/>
    <property type="match status" value="1"/>
</dbReference>
<dbReference type="GO" id="GO:0003677">
    <property type="term" value="F:DNA binding"/>
    <property type="evidence" value="ECO:0007669"/>
    <property type="project" value="UniProtKB-KW"/>
</dbReference>
<evidence type="ECO:0000256" key="1">
    <source>
        <dbReference type="ARBA" id="ARBA00022553"/>
    </source>
</evidence>
<protein>
    <submittedName>
        <fullName evidence="9">DNA-binding NarL/FixJ family response regulator</fullName>
    </submittedName>
</protein>
<dbReference type="InterPro" id="IPR001789">
    <property type="entry name" value="Sig_transdc_resp-reg_receiver"/>
</dbReference>
<dbReference type="Proteomes" id="UP000268727">
    <property type="component" value="Unassembled WGS sequence"/>
</dbReference>
<evidence type="ECO:0000313" key="9">
    <source>
        <dbReference type="EMBL" id="ROP37013.1"/>
    </source>
</evidence>
<gene>
    <name evidence="9" type="ORF">EDD40_2297</name>
</gene>
<dbReference type="PROSITE" id="PS50110">
    <property type="entry name" value="RESPONSE_REGULATORY"/>
    <property type="match status" value="1"/>
</dbReference>
<proteinExistence type="predicted"/>
<dbReference type="GO" id="GO:0000160">
    <property type="term" value="P:phosphorelay signal transduction system"/>
    <property type="evidence" value="ECO:0007669"/>
    <property type="project" value="InterPro"/>
</dbReference>
<feature type="modified residue" description="4-aspartylphosphate" evidence="5">
    <location>
        <position position="55"/>
    </location>
</feature>
<evidence type="ECO:0000256" key="4">
    <source>
        <dbReference type="ARBA" id="ARBA00023163"/>
    </source>
</evidence>
<dbReference type="SUPFAM" id="SSF52172">
    <property type="entry name" value="CheY-like"/>
    <property type="match status" value="1"/>
</dbReference>
<dbReference type="PANTHER" id="PTHR43214">
    <property type="entry name" value="TWO-COMPONENT RESPONSE REGULATOR"/>
    <property type="match status" value="1"/>
</dbReference>
<accession>A0A3N1H3C4</accession>
<dbReference type="PRINTS" id="PR00038">
    <property type="entry name" value="HTHLUXR"/>
</dbReference>
<dbReference type="CDD" id="cd17535">
    <property type="entry name" value="REC_NarL-like"/>
    <property type="match status" value="1"/>
</dbReference>
<dbReference type="PROSITE" id="PS00622">
    <property type="entry name" value="HTH_LUXR_1"/>
    <property type="match status" value="1"/>
</dbReference>